<evidence type="ECO:0000259" key="10">
    <source>
        <dbReference type="Pfam" id="PF00905"/>
    </source>
</evidence>
<dbReference type="AlphaFoldDB" id="A0A0P6SS09"/>
<keyword evidence="4" id="KW-0812">Transmembrane</keyword>
<dbReference type="InterPro" id="IPR036138">
    <property type="entry name" value="PBP_dimer_sf"/>
</dbReference>
<organism evidence="12 13">
    <name type="scientific">Streptococcus phocae</name>
    <dbReference type="NCBI Taxonomy" id="119224"/>
    <lineage>
        <taxon>Bacteria</taxon>
        <taxon>Bacillati</taxon>
        <taxon>Bacillota</taxon>
        <taxon>Bacilli</taxon>
        <taxon>Lactobacillales</taxon>
        <taxon>Streptococcaceae</taxon>
        <taxon>Streptococcus</taxon>
    </lineage>
</organism>
<dbReference type="GO" id="GO:0008658">
    <property type="term" value="F:penicillin binding"/>
    <property type="evidence" value="ECO:0007669"/>
    <property type="project" value="InterPro"/>
</dbReference>
<dbReference type="GO" id="GO:0071555">
    <property type="term" value="P:cell wall organization"/>
    <property type="evidence" value="ECO:0007669"/>
    <property type="project" value="UniProtKB-KW"/>
</dbReference>
<evidence type="ECO:0000256" key="5">
    <source>
        <dbReference type="ARBA" id="ARBA00022960"/>
    </source>
</evidence>
<keyword evidence="9" id="KW-0961">Cell wall biogenesis/degradation</keyword>
<accession>A0A0P6SS09</accession>
<dbReference type="PANTHER" id="PTHR30627:SF2">
    <property type="entry name" value="PEPTIDOGLYCAN D,D-TRANSPEPTIDASE MRDA"/>
    <property type="match status" value="1"/>
</dbReference>
<dbReference type="GO" id="GO:0071972">
    <property type="term" value="F:peptidoglycan L,D-transpeptidase activity"/>
    <property type="evidence" value="ECO:0007669"/>
    <property type="project" value="InterPro"/>
</dbReference>
<dbReference type="PATRIC" id="fig|119224.3.peg.441"/>
<dbReference type="STRING" id="119224.AKK44_04540"/>
<dbReference type="InterPro" id="IPR050515">
    <property type="entry name" value="Beta-lactam/transpept"/>
</dbReference>
<dbReference type="GO" id="GO:0008360">
    <property type="term" value="P:regulation of cell shape"/>
    <property type="evidence" value="ECO:0007669"/>
    <property type="project" value="UniProtKB-KW"/>
</dbReference>
<evidence type="ECO:0000256" key="3">
    <source>
        <dbReference type="ARBA" id="ARBA00022475"/>
    </source>
</evidence>
<dbReference type="GO" id="GO:0009252">
    <property type="term" value="P:peptidoglycan biosynthetic process"/>
    <property type="evidence" value="ECO:0007669"/>
    <property type="project" value="UniProtKB-KW"/>
</dbReference>
<name>A0A0P6SS09_9STRE</name>
<evidence type="ECO:0000256" key="6">
    <source>
        <dbReference type="ARBA" id="ARBA00022984"/>
    </source>
</evidence>
<dbReference type="GO" id="GO:0005886">
    <property type="term" value="C:plasma membrane"/>
    <property type="evidence" value="ECO:0007669"/>
    <property type="project" value="UniProtKB-SubCell"/>
</dbReference>
<keyword evidence="7" id="KW-1133">Transmembrane helix</keyword>
<dbReference type="InterPro" id="IPR005311">
    <property type="entry name" value="PBP_dimer"/>
</dbReference>
<feature type="domain" description="Penicillin-binding protein transpeptidase" evidence="10">
    <location>
        <begin position="347"/>
        <end position="674"/>
    </location>
</feature>
<evidence type="ECO:0000256" key="2">
    <source>
        <dbReference type="ARBA" id="ARBA00007171"/>
    </source>
</evidence>
<dbReference type="Gene3D" id="3.40.710.10">
    <property type="entry name" value="DD-peptidase/beta-lactamase superfamily"/>
    <property type="match status" value="1"/>
</dbReference>
<dbReference type="Pfam" id="PF03717">
    <property type="entry name" value="PBP_dimer"/>
    <property type="match status" value="1"/>
</dbReference>
<dbReference type="RefSeq" id="WP_054278700.1">
    <property type="nucleotide sequence ID" value="NZ_LHQM01000013.1"/>
</dbReference>
<evidence type="ECO:0000256" key="8">
    <source>
        <dbReference type="ARBA" id="ARBA00023136"/>
    </source>
</evidence>
<dbReference type="Proteomes" id="UP000049578">
    <property type="component" value="Unassembled WGS sequence"/>
</dbReference>
<keyword evidence="13" id="KW-1185">Reference proteome</keyword>
<dbReference type="Gene3D" id="3.90.1310.10">
    <property type="entry name" value="Penicillin-binding protein 2a (Domain 2)"/>
    <property type="match status" value="1"/>
</dbReference>
<evidence type="ECO:0000313" key="12">
    <source>
        <dbReference type="EMBL" id="KPJ22508.1"/>
    </source>
</evidence>
<gene>
    <name evidence="12" type="ORF">AKK44_04540</name>
</gene>
<dbReference type="InterPro" id="IPR047982">
    <property type="entry name" value="PBP2B"/>
</dbReference>
<feature type="domain" description="Penicillin-binding protein dimerisation" evidence="11">
    <location>
        <begin position="60"/>
        <end position="298"/>
    </location>
</feature>
<dbReference type="SUPFAM" id="SSF56519">
    <property type="entry name" value="Penicillin binding protein dimerisation domain"/>
    <property type="match status" value="1"/>
</dbReference>
<reference evidence="12 13" key="1">
    <citation type="submission" date="2015-08" db="EMBL/GenBank/DDBJ databases">
        <title>Genome sequence of Streptococcus phocae subsp. phocae ATCC 51973T isolated from liver specimen obtained from seal.</title>
        <authorList>
            <person name="Avendano-Herrera R."/>
        </authorList>
    </citation>
    <scope>NUCLEOTIDE SEQUENCE [LARGE SCALE GENOMIC DNA]</scope>
    <source>
        <strain evidence="12 13">ATCC 51973</strain>
    </source>
</reference>
<dbReference type="SUPFAM" id="SSF56601">
    <property type="entry name" value="beta-lactamase/transpeptidase-like"/>
    <property type="match status" value="1"/>
</dbReference>
<sequence length="684" mass="74512">MTSMIKKKTASIPRRLHLLFLLIVLLFVALTLRLAQMQIYEKDFYATKLKASSLYKVKQATPRGSIFDHNGQVLVSNQLKNVVTYTRSQQASAQDIKRLAKRLEAYVDYLEVNLSSRAKKDYYLADPTTYAKVVAKLPKSAKYDRYGNQLTESTIYQEAVASLKDSDLNYSKEEEKVIAVFNQMNAAAAFNLIHLRTAPLSDDAIALIVANKAKLPGISVGTNWDRQVQATSLASIIGKVSTEEAGLPKENLKYYLKQGYSLNDRVGTSYLEKEYEAALQGKPEIKVVKTNRSGQLVSDKSVQKGQNGQHLKLTVPLDFQQGVEGIMDRYFQKELSDGKAAYSEGVYAVALNPETGAILAMSGLSHNPETGAMQKDALGTITDVFTPGSVVKGATLAAGWQTDVIQGNQVLLDQPIQFGGSSPITSWFTRGQQPISAVQALEYSSNTYMVQIALKMMGQDYQTGMTLTSAKMKETMAKLRETYAEFGMGVPTGIDLPGESAGYLTNTYTVSNVLTESFGQFDNYTTMQLAQYVATIANGGNRLAPHIVDGIYQNNGNQGLGALVKPIKAKSLNKVNLTGEQLGIIQDGFYQVVNSGSGYATGKALAGTSVAISAKTGTAETYVKDHSGARLATYNLNVVAYGPSPKAKIAVAVMYPHVTDALSQAHQQIAREIITLYMTMYGNQ</sequence>
<comment type="caution">
    <text evidence="12">The sequence shown here is derived from an EMBL/GenBank/DDBJ whole genome shotgun (WGS) entry which is preliminary data.</text>
</comment>
<dbReference type="InterPro" id="IPR001460">
    <property type="entry name" value="PCN-bd_Tpept"/>
</dbReference>
<dbReference type="Gene3D" id="1.10.10.1230">
    <property type="entry name" value="Penicillin-binding protein, N-terminal non-catalytic domain, head sub-domain"/>
    <property type="match status" value="1"/>
</dbReference>
<protein>
    <submittedName>
        <fullName evidence="12">Penicillin-binding protein</fullName>
    </submittedName>
</protein>
<evidence type="ECO:0000256" key="4">
    <source>
        <dbReference type="ARBA" id="ARBA00022692"/>
    </source>
</evidence>
<comment type="subcellular location">
    <subcellularLocation>
        <location evidence="1">Cell membrane</location>
        <topology evidence="1">Single-pass membrane protein</topology>
    </subcellularLocation>
</comment>
<evidence type="ECO:0000256" key="9">
    <source>
        <dbReference type="ARBA" id="ARBA00023316"/>
    </source>
</evidence>
<evidence type="ECO:0000256" key="7">
    <source>
        <dbReference type="ARBA" id="ARBA00022989"/>
    </source>
</evidence>
<comment type="similarity">
    <text evidence="2">Belongs to the transpeptidase family.</text>
</comment>
<evidence type="ECO:0000259" key="11">
    <source>
        <dbReference type="Pfam" id="PF03717"/>
    </source>
</evidence>
<evidence type="ECO:0000256" key="1">
    <source>
        <dbReference type="ARBA" id="ARBA00004162"/>
    </source>
</evidence>
<dbReference type="EMBL" id="LHQM01000013">
    <property type="protein sequence ID" value="KPJ22508.1"/>
    <property type="molecule type" value="Genomic_DNA"/>
</dbReference>
<proteinExistence type="inferred from homology"/>
<dbReference type="InterPro" id="IPR012338">
    <property type="entry name" value="Beta-lactam/transpept-like"/>
</dbReference>
<keyword evidence="6" id="KW-0573">Peptidoglycan synthesis</keyword>
<keyword evidence="5" id="KW-0133">Cell shape</keyword>
<dbReference type="PANTHER" id="PTHR30627">
    <property type="entry name" value="PEPTIDOGLYCAN D,D-TRANSPEPTIDASE"/>
    <property type="match status" value="1"/>
</dbReference>
<dbReference type="Pfam" id="PF00905">
    <property type="entry name" value="Transpeptidase"/>
    <property type="match status" value="1"/>
</dbReference>
<keyword evidence="8" id="KW-0472">Membrane</keyword>
<evidence type="ECO:0000313" key="13">
    <source>
        <dbReference type="Proteomes" id="UP000049578"/>
    </source>
</evidence>
<dbReference type="NCBIfam" id="NF038278">
    <property type="entry name" value="strep_PBP2B"/>
    <property type="match status" value="1"/>
</dbReference>
<keyword evidence="3" id="KW-1003">Cell membrane</keyword>